<dbReference type="PROSITE" id="PS01359">
    <property type="entry name" value="ZF_PHD_1"/>
    <property type="match status" value="1"/>
</dbReference>
<dbReference type="InterPro" id="IPR024610">
    <property type="entry name" value="ING_N_histone-binding"/>
</dbReference>
<evidence type="ECO:0000256" key="7">
    <source>
        <dbReference type="ARBA" id="ARBA00023242"/>
    </source>
</evidence>
<dbReference type="Gene3D" id="3.30.40.10">
    <property type="entry name" value="Zinc/RING finger domain, C3HC4 (zinc finger)"/>
    <property type="match status" value="1"/>
</dbReference>
<dbReference type="GO" id="GO:0070210">
    <property type="term" value="C:Rpd3L-Expanded complex"/>
    <property type="evidence" value="ECO:0007669"/>
    <property type="project" value="TreeGrafter"/>
</dbReference>
<dbReference type="PANTHER" id="PTHR10333:SF42">
    <property type="entry name" value="INHIBITOR OF GROWTH PROTEIN 5"/>
    <property type="match status" value="1"/>
</dbReference>
<feature type="binding site" evidence="9">
    <location>
        <position position="738"/>
    </location>
    <ligand>
        <name>Zn(2+)</name>
        <dbReference type="ChEBI" id="CHEBI:29105"/>
        <label>2</label>
    </ligand>
</feature>
<feature type="binding site" evidence="9">
    <location>
        <position position="725"/>
    </location>
    <ligand>
        <name>Zn(2+)</name>
        <dbReference type="ChEBI" id="CHEBI:29105"/>
        <label>1</label>
    </ligand>
</feature>
<dbReference type="GO" id="GO:0006325">
    <property type="term" value="P:chromatin organization"/>
    <property type="evidence" value="ECO:0007669"/>
    <property type="project" value="UniProtKB-KW"/>
</dbReference>
<dbReference type="InterPro" id="IPR011011">
    <property type="entry name" value="Znf_FYVE_PHD"/>
</dbReference>
<keyword evidence="4 10" id="KW-0863">Zinc-finger</keyword>
<evidence type="ECO:0000256" key="12">
    <source>
        <dbReference type="SAM" id="MobiDB-lite"/>
    </source>
</evidence>
<dbReference type="InterPro" id="IPR013083">
    <property type="entry name" value="Znf_RING/FYVE/PHD"/>
</dbReference>
<evidence type="ECO:0000256" key="8">
    <source>
        <dbReference type="PIRSR" id="PIRSR628651-50"/>
    </source>
</evidence>
<evidence type="ECO:0000256" key="10">
    <source>
        <dbReference type="PROSITE-ProRule" id="PRU00146"/>
    </source>
</evidence>
<dbReference type="GO" id="GO:0008270">
    <property type="term" value="F:zinc ion binding"/>
    <property type="evidence" value="ECO:0007669"/>
    <property type="project" value="UniProtKB-KW"/>
</dbReference>
<keyword evidence="15" id="KW-1185">Reference proteome</keyword>
<evidence type="ECO:0000256" key="3">
    <source>
        <dbReference type="ARBA" id="ARBA00022723"/>
    </source>
</evidence>
<dbReference type="InterPro" id="IPR019786">
    <property type="entry name" value="Zinc_finger_PHD-type_CS"/>
</dbReference>
<feature type="compositionally biased region" description="Acidic residues" evidence="12">
    <location>
        <begin position="628"/>
        <end position="642"/>
    </location>
</feature>
<accession>A0A6H0XWI1</accession>
<feature type="compositionally biased region" description="Basic and acidic residues" evidence="12">
    <location>
        <begin position="282"/>
        <end position="316"/>
    </location>
</feature>
<feature type="domain" description="PHD-type" evidence="13">
    <location>
        <begin position="722"/>
        <end position="773"/>
    </location>
</feature>
<feature type="binding site" evidence="9">
    <location>
        <position position="749"/>
    </location>
    <ligand>
        <name>Zn(2+)</name>
        <dbReference type="ChEBI" id="CHEBI:29105"/>
        <label>1</label>
    </ligand>
</feature>
<feature type="region of interest" description="Disordered" evidence="12">
    <location>
        <begin position="282"/>
        <end position="325"/>
    </location>
</feature>
<feature type="site" description="Histone H3K4me3 binding" evidence="8">
    <location>
        <position position="747"/>
    </location>
</feature>
<feature type="compositionally biased region" description="Low complexity" evidence="12">
    <location>
        <begin position="397"/>
        <end position="410"/>
    </location>
</feature>
<dbReference type="Pfam" id="PF12998">
    <property type="entry name" value="ING"/>
    <property type="match status" value="1"/>
</dbReference>
<evidence type="ECO:0000259" key="13">
    <source>
        <dbReference type="PROSITE" id="PS50016"/>
    </source>
</evidence>
<feature type="binding site" evidence="9">
    <location>
        <position position="767"/>
    </location>
    <ligand>
        <name>Zn(2+)</name>
        <dbReference type="ChEBI" id="CHEBI:29105"/>
        <label>2</label>
    </ligand>
</feature>
<comment type="subunit">
    <text evidence="11">Component of an histone acetyltransferase complex. Interacts with H3K4me3 and to a lesser extent with H3K4me2.</text>
</comment>
<proteinExistence type="inferred from homology"/>
<evidence type="ECO:0000256" key="6">
    <source>
        <dbReference type="ARBA" id="ARBA00022853"/>
    </source>
</evidence>
<feature type="binding site" evidence="9">
    <location>
        <position position="727"/>
    </location>
    <ligand>
        <name>Zn(2+)</name>
        <dbReference type="ChEBI" id="CHEBI:29105"/>
        <label>1</label>
    </ligand>
</feature>
<comment type="domain">
    <text evidence="11">The PHD-type zinc finger mediates the binding to H3K4me3.</text>
</comment>
<comment type="subcellular location">
    <subcellularLocation>
        <location evidence="1 11">Nucleus</location>
    </subcellularLocation>
</comment>
<evidence type="ECO:0000313" key="15">
    <source>
        <dbReference type="Proteomes" id="UP000503462"/>
    </source>
</evidence>
<dbReference type="AlphaFoldDB" id="A0A6H0XWI1"/>
<sequence>MPPYAGVRKASLISNTPSLANGSNEPRRTNSGRAVRASTTRPANYYARPFALHAPDENEELVAPIGFFPAVTFFTDAITALPREVVRQFTLMKEVQAKIHGPAEQLGAMCDELMKLPVPTRREGQLQSALIMSFTAPNSAAGSTNASLINGVAPNTRPGQESAAGSVTGEELGQETEESMLRRRKYAELRALAHSMLPNLDEKNVVLTEAIRVMNAQLSRIDGVMPHVDAEIPEEARLGSMTHWAYSDNRIKTKAAAQASRRDVVATHNLAAAAHVVHETEIAQTRRDAGKEARAEKNGKGRTREHVDSEFEEKPRKMAKTAKGRMSAVTGLGITTTEEPVKRRKVEKTAVPAMERQVSGMGRSAKVRETARSTPAEEKKTKPKSAPAPLKRRGLNSAQASPALASSPLQTQMPQSAMEPPGTRPQSARLRQNSTASNLRHERLADEGSRPSTATAKTDKNTRKRPREEVEESAHVETIEQSTEDVEPRSEEIIRPGPSRSDSNKTPSGGASKVGTPRSENFATEAMTRTRSTRSARGKDEPAVSEPPAQKGHKRNVGAIGSMSGLMKQIAPFNKSPDLDRHRSRGDSDDSDEEDDGRKHERRKSVQTSRPVSRRASSGERDSPAEAGPDEQLEDEQEEVEAQEAVVDQEMRDVSEPPALIPDAGDEDEPESPSPSLTPVRASYDEPVEEPADDVDEAVDEVDDVEEQEEGDEPDPDDPNEPKYCYCQRGSYGDMVGCDNDDCPREWFHLGCTGLKRMPTEEESWYCDYCKPILANRRRGGARGRGRA</sequence>
<feature type="compositionally biased region" description="Basic and acidic residues" evidence="12">
    <location>
        <begin position="439"/>
        <end position="449"/>
    </location>
</feature>
<dbReference type="SUPFAM" id="SSF57903">
    <property type="entry name" value="FYVE/PHD zinc finger"/>
    <property type="match status" value="1"/>
</dbReference>
<keyword evidence="7 11" id="KW-0539">Nucleus</keyword>
<feature type="compositionally biased region" description="Acidic residues" evidence="12">
    <location>
        <begin position="686"/>
        <end position="719"/>
    </location>
</feature>
<keyword evidence="6 11" id="KW-0156">Chromatin regulator</keyword>
<dbReference type="GO" id="GO:0006355">
    <property type="term" value="P:regulation of DNA-templated transcription"/>
    <property type="evidence" value="ECO:0007669"/>
    <property type="project" value="TreeGrafter"/>
</dbReference>
<dbReference type="GO" id="GO:0033698">
    <property type="term" value="C:Rpd3L complex"/>
    <property type="evidence" value="ECO:0007669"/>
    <property type="project" value="TreeGrafter"/>
</dbReference>
<dbReference type="InterPro" id="IPR019787">
    <property type="entry name" value="Znf_PHD-finger"/>
</dbReference>
<dbReference type="InterPro" id="IPR001965">
    <property type="entry name" value="Znf_PHD"/>
</dbReference>
<feature type="compositionally biased region" description="Basic and acidic residues" evidence="12">
    <location>
        <begin position="457"/>
        <end position="478"/>
    </location>
</feature>
<name>A0A6H0XWI1_9PEZI</name>
<evidence type="ECO:0000256" key="1">
    <source>
        <dbReference type="ARBA" id="ARBA00004123"/>
    </source>
</evidence>
<feature type="region of interest" description="Disordered" evidence="12">
    <location>
        <begin position="15"/>
        <end position="37"/>
    </location>
</feature>
<evidence type="ECO:0000256" key="9">
    <source>
        <dbReference type="PIRSR" id="PIRSR628651-51"/>
    </source>
</evidence>
<feature type="binding site" evidence="9">
    <location>
        <position position="770"/>
    </location>
    <ligand>
        <name>Zn(2+)</name>
        <dbReference type="ChEBI" id="CHEBI:29105"/>
        <label>2</label>
    </ligand>
</feature>
<feature type="compositionally biased region" description="Basic and acidic residues" evidence="12">
    <location>
        <begin position="366"/>
        <end position="380"/>
    </location>
</feature>
<evidence type="ECO:0000256" key="11">
    <source>
        <dbReference type="RuleBase" id="RU361213"/>
    </source>
</evidence>
<feature type="compositionally biased region" description="Polar residues" evidence="12">
    <location>
        <begin position="424"/>
        <end position="438"/>
    </location>
</feature>
<comment type="function">
    <text evidence="11">Component of an histone acetyltransferase complex.</text>
</comment>
<feature type="site" description="Histone H3K4me3 binding" evidence="8">
    <location>
        <position position="735"/>
    </location>
</feature>
<feature type="site" description="Histone H3K4me3 binding" evidence="8">
    <location>
        <position position="739"/>
    </location>
</feature>
<feature type="region of interest" description="Disordered" evidence="12">
    <location>
        <begin position="154"/>
        <end position="179"/>
    </location>
</feature>
<evidence type="ECO:0000313" key="14">
    <source>
        <dbReference type="EMBL" id="QIW98799.1"/>
    </source>
</evidence>
<feature type="site" description="Histone H3K4me3 binding" evidence="8">
    <location>
        <position position="724"/>
    </location>
</feature>
<dbReference type="PROSITE" id="PS50016">
    <property type="entry name" value="ZF_PHD_2"/>
    <property type="match status" value="1"/>
</dbReference>
<feature type="region of interest" description="Disordered" evidence="12">
    <location>
        <begin position="339"/>
        <end position="723"/>
    </location>
</feature>
<protein>
    <recommendedName>
        <fullName evidence="11">Chromatin modification-related protein</fullName>
    </recommendedName>
</protein>
<dbReference type="SMART" id="SM00249">
    <property type="entry name" value="PHD"/>
    <property type="match status" value="1"/>
</dbReference>
<keyword evidence="5 9" id="KW-0862">Zinc</keyword>
<feature type="binding site" evidence="9">
    <location>
        <position position="743"/>
    </location>
    <ligand>
        <name>Zn(2+)</name>
        <dbReference type="ChEBI" id="CHEBI:29105"/>
        <label>2</label>
    </ligand>
</feature>
<dbReference type="OrthoDB" id="5411773at2759"/>
<feature type="compositionally biased region" description="Polar residues" evidence="12">
    <location>
        <begin position="500"/>
        <end position="509"/>
    </location>
</feature>
<keyword evidence="3 9" id="KW-0479">Metal-binding</keyword>
<evidence type="ECO:0000256" key="4">
    <source>
        <dbReference type="ARBA" id="ARBA00022771"/>
    </source>
</evidence>
<dbReference type="CDD" id="cd15505">
    <property type="entry name" value="PHD_ING"/>
    <property type="match status" value="1"/>
</dbReference>
<feature type="compositionally biased region" description="Basic and acidic residues" evidence="12">
    <location>
        <begin position="577"/>
        <end position="588"/>
    </location>
</feature>
<feature type="binding site" evidence="9">
    <location>
        <position position="752"/>
    </location>
    <ligand>
        <name>Zn(2+)</name>
        <dbReference type="ChEBI" id="CHEBI:29105"/>
        <label>1</label>
    </ligand>
</feature>
<gene>
    <name evidence="14" type="ORF">AMS68_004317</name>
</gene>
<evidence type="ECO:0000256" key="2">
    <source>
        <dbReference type="ARBA" id="ARBA00010210"/>
    </source>
</evidence>
<dbReference type="InterPro" id="IPR028651">
    <property type="entry name" value="ING_fam"/>
</dbReference>
<dbReference type="Proteomes" id="UP000503462">
    <property type="component" value="Chromosome 3"/>
</dbReference>
<comment type="similarity">
    <text evidence="2 11">Belongs to the ING family.</text>
</comment>
<dbReference type="SMART" id="SM01408">
    <property type="entry name" value="ING"/>
    <property type="match status" value="1"/>
</dbReference>
<reference evidence="14 15" key="1">
    <citation type="journal article" date="2016" name="Sci. Rep.">
        <title>Peltaster fructicola genome reveals evolution from an invasive phytopathogen to an ectophytic parasite.</title>
        <authorList>
            <person name="Xu C."/>
            <person name="Chen H."/>
            <person name="Gleason M.L."/>
            <person name="Xu J.R."/>
            <person name="Liu H."/>
            <person name="Zhang R."/>
            <person name="Sun G."/>
        </authorList>
    </citation>
    <scope>NUCLEOTIDE SEQUENCE [LARGE SCALE GENOMIC DNA]</scope>
    <source>
        <strain evidence="14 15">LNHT1506</strain>
    </source>
</reference>
<dbReference type="PANTHER" id="PTHR10333">
    <property type="entry name" value="INHIBITOR OF GROWTH PROTEIN"/>
    <property type="match status" value="1"/>
</dbReference>
<organism evidence="14 15">
    <name type="scientific">Peltaster fructicola</name>
    <dbReference type="NCBI Taxonomy" id="286661"/>
    <lineage>
        <taxon>Eukaryota</taxon>
        <taxon>Fungi</taxon>
        <taxon>Dikarya</taxon>
        <taxon>Ascomycota</taxon>
        <taxon>Pezizomycotina</taxon>
        <taxon>Dothideomycetes</taxon>
        <taxon>Dothideomycetes incertae sedis</taxon>
        <taxon>Peltaster</taxon>
    </lineage>
</organism>
<evidence type="ECO:0000256" key="5">
    <source>
        <dbReference type="ARBA" id="ARBA00022833"/>
    </source>
</evidence>
<dbReference type="EMBL" id="CP051141">
    <property type="protein sequence ID" value="QIW98799.1"/>
    <property type="molecule type" value="Genomic_DNA"/>
</dbReference>